<dbReference type="InterPro" id="IPR016181">
    <property type="entry name" value="Acyl_CoA_acyltransferase"/>
</dbReference>
<evidence type="ECO:0000259" key="1">
    <source>
        <dbReference type="PROSITE" id="PS51186"/>
    </source>
</evidence>
<accession>A0A7W3XWW8</accession>
<dbReference type="InterPro" id="IPR000182">
    <property type="entry name" value="GNAT_dom"/>
</dbReference>
<dbReference type="RefSeq" id="WP_182663562.1">
    <property type="nucleotide sequence ID" value="NZ_VKHS01000251.1"/>
</dbReference>
<dbReference type="Gene3D" id="3.40.630.30">
    <property type="match status" value="1"/>
</dbReference>
<name>A0A7W3XWW8_9ACTN</name>
<proteinExistence type="predicted"/>
<dbReference type="EMBL" id="VKHS01000251">
    <property type="protein sequence ID" value="MBB0230273.1"/>
    <property type="molecule type" value="Genomic_DNA"/>
</dbReference>
<dbReference type="SUPFAM" id="SSF55729">
    <property type="entry name" value="Acyl-CoA N-acyltransferases (Nat)"/>
    <property type="match status" value="1"/>
</dbReference>
<evidence type="ECO:0000313" key="2">
    <source>
        <dbReference type="EMBL" id="MBB0230273.1"/>
    </source>
</evidence>
<dbReference type="GO" id="GO:0016747">
    <property type="term" value="F:acyltransferase activity, transferring groups other than amino-acyl groups"/>
    <property type="evidence" value="ECO:0007669"/>
    <property type="project" value="InterPro"/>
</dbReference>
<comment type="caution">
    <text evidence="2">The sequence shown here is derived from an EMBL/GenBank/DDBJ whole genome shotgun (WGS) entry which is preliminary data.</text>
</comment>
<sequence>MNVRYETTTRPSPEDAAGVRRLWAEVTNAGGAVGLVPPVGTGDVAPLWEEHERQLADGAAELILGRAAPTADAVPGPPVAVAFLRLNAHLLMRHWAWAYRVMLHPDLWGRGEGRRLMTAVADRGRERGLHGIRLTCRNGLGLERFYEACGYKEIGRAPAAIRVAEGEYRDETTFWLPLR</sequence>
<keyword evidence="2" id="KW-0808">Transferase</keyword>
<organism evidence="2 3">
    <name type="scientific">Streptomyces calidiresistens</name>
    <dbReference type="NCBI Taxonomy" id="1485586"/>
    <lineage>
        <taxon>Bacteria</taxon>
        <taxon>Bacillati</taxon>
        <taxon>Actinomycetota</taxon>
        <taxon>Actinomycetes</taxon>
        <taxon>Kitasatosporales</taxon>
        <taxon>Streptomycetaceae</taxon>
        <taxon>Streptomyces</taxon>
    </lineage>
</organism>
<dbReference type="PROSITE" id="PS51186">
    <property type="entry name" value="GNAT"/>
    <property type="match status" value="1"/>
</dbReference>
<reference evidence="3" key="1">
    <citation type="submission" date="2019-10" db="EMBL/GenBank/DDBJ databases">
        <title>Streptomyces sp. nov., a novel actinobacterium isolated from alkaline environment.</title>
        <authorList>
            <person name="Golinska P."/>
        </authorList>
    </citation>
    <scope>NUCLEOTIDE SEQUENCE [LARGE SCALE GENOMIC DNA]</scope>
    <source>
        <strain evidence="3">DSM 42108</strain>
    </source>
</reference>
<keyword evidence="3" id="KW-1185">Reference proteome</keyword>
<dbReference type="Pfam" id="PF00583">
    <property type="entry name" value="Acetyltransf_1"/>
    <property type="match status" value="1"/>
</dbReference>
<evidence type="ECO:0000313" key="3">
    <source>
        <dbReference type="Proteomes" id="UP000530234"/>
    </source>
</evidence>
<feature type="domain" description="N-acetyltransferase" evidence="1">
    <location>
        <begin position="34"/>
        <end position="179"/>
    </location>
</feature>
<protein>
    <submittedName>
        <fullName evidence="2">GNAT family N-acetyltransferase</fullName>
    </submittedName>
</protein>
<dbReference type="AlphaFoldDB" id="A0A7W3XWW8"/>
<dbReference type="CDD" id="cd04301">
    <property type="entry name" value="NAT_SF"/>
    <property type="match status" value="1"/>
</dbReference>
<gene>
    <name evidence="2" type="ORF">FOE67_12320</name>
</gene>
<dbReference type="Proteomes" id="UP000530234">
    <property type="component" value="Unassembled WGS sequence"/>
</dbReference>